<keyword evidence="2" id="KW-0614">Plasmid</keyword>
<reference evidence="2" key="1">
    <citation type="submission" date="2006-06" db="EMBL/GenBank/DDBJ databases">
        <title>Complete sequence of 3 of Chelativorans sp. BNC1.</title>
        <authorList>
            <consortium name="US DOE Joint Genome Institute"/>
            <person name="Copeland A."/>
            <person name="Lucas S."/>
            <person name="Lapidus A."/>
            <person name="Barry K."/>
            <person name="Detter J.C."/>
            <person name="Glavina del Rio T."/>
            <person name="Hammon N."/>
            <person name="Israni S."/>
            <person name="Dalin E."/>
            <person name="Tice H."/>
            <person name="Pitluck S."/>
            <person name="Chertkov O."/>
            <person name="Brettin T."/>
            <person name="Bruce D."/>
            <person name="Han C."/>
            <person name="Tapia R."/>
            <person name="Gilna P."/>
            <person name="Schmutz J."/>
            <person name="Larimer F."/>
            <person name="Land M."/>
            <person name="Hauser L."/>
            <person name="Kyrpides N."/>
            <person name="Mikhailova N."/>
            <person name="Richardson P."/>
        </authorList>
    </citation>
    <scope>NUCLEOTIDE SEQUENCE</scope>
    <source>
        <strain evidence="2">BNC1</strain>
        <plasmid evidence="2">3</plasmid>
    </source>
</reference>
<comment type="similarity">
    <text evidence="1">Belongs to the antirestriction protein family.</text>
</comment>
<dbReference type="InterPro" id="IPR004914">
    <property type="entry name" value="Antirestrict"/>
</dbReference>
<dbReference type="Pfam" id="PF03230">
    <property type="entry name" value="Antirestrict"/>
    <property type="match status" value="1"/>
</dbReference>
<sequence>MSISLSKTRVATLVPDHRRTDFLPNLFGLQFLIVGENTLYSLMEWLSPEDYGGGFWNFYELDGKPLYLVPTSKPRYRIICRTNDYSGEVSANAAGIIATLFTFSHLSFKYQSDRLADGYSRLFAYAANHAEASEIFQAID</sequence>
<dbReference type="HOGENOM" id="CLU_085306_1_2_5"/>
<dbReference type="OrthoDB" id="1164967at2"/>
<evidence type="ECO:0000256" key="1">
    <source>
        <dbReference type="ARBA" id="ARBA00008618"/>
    </source>
</evidence>
<organism evidence="2">
    <name type="scientific">Chelativorans sp. (strain BNC1)</name>
    <dbReference type="NCBI Taxonomy" id="266779"/>
    <lineage>
        <taxon>Bacteria</taxon>
        <taxon>Pseudomonadati</taxon>
        <taxon>Pseudomonadota</taxon>
        <taxon>Alphaproteobacteria</taxon>
        <taxon>Hyphomicrobiales</taxon>
        <taxon>Phyllobacteriaceae</taxon>
        <taxon>Chelativorans</taxon>
    </lineage>
</organism>
<dbReference type="Gene3D" id="3.30.70.3580">
    <property type="entry name" value="Antirestriction protein"/>
    <property type="match status" value="1"/>
</dbReference>
<name>Q11AF6_CHESB</name>
<dbReference type="AlphaFoldDB" id="Q11AF6"/>
<accession>Q11AF6</accession>
<gene>
    <name evidence="2" type="ordered locus">Meso_4600</name>
</gene>
<dbReference type="KEGG" id="mes:Meso_4600"/>
<proteinExistence type="inferred from homology"/>
<protein>
    <submittedName>
        <fullName evidence="2">Antirestriction protein</fullName>
    </submittedName>
</protein>
<dbReference type="InterPro" id="IPR042297">
    <property type="entry name" value="Antirestriction_sf"/>
</dbReference>
<evidence type="ECO:0000313" key="2">
    <source>
        <dbReference type="EMBL" id="ABG65619.1"/>
    </source>
</evidence>
<dbReference type="EMBL" id="CP000392">
    <property type="protein sequence ID" value="ABG65619.1"/>
    <property type="molecule type" value="Genomic_DNA"/>
</dbReference>
<geneLocation type="plasmid" evidence="2">
    <name>3</name>
</geneLocation>